<reference evidence="3" key="1">
    <citation type="submission" date="2022-05" db="EMBL/GenBank/DDBJ databases">
        <authorList>
            <person name="Alioto T."/>
            <person name="Alioto T."/>
            <person name="Gomez Garrido J."/>
        </authorList>
    </citation>
    <scope>NUCLEOTIDE SEQUENCE</scope>
    <source>
        <strain evidence="3">112</strain>
    </source>
</reference>
<dbReference type="PANTHER" id="PTHR35191:SF1">
    <property type="entry name" value="PROPHAGE SIDE TAIL FIBER PROTEIN HOMOLOG STFQ-RELATED"/>
    <property type="match status" value="1"/>
</dbReference>
<gene>
    <name evidence="3" type="ORF">AI2935V1_4727</name>
</gene>
<feature type="domain" description="Putative tail fiber protein gp53-like C-terminal" evidence="2">
    <location>
        <begin position="347"/>
        <end position="440"/>
    </location>
</feature>
<sequence length="440" mass="46828">VATKYYAVLTNVGAAKLAKATALGAQVEITQMAVGDGNGALPTPNPAQTALVHELRRAPLNTLSIDQNNANQIIAEQVIPEEVGGWWIREIGLFDEDGDMIAVANCAETYKPQLQEGSGRVQIVRMILIVSSTAAVTLKIDPSVVLATRAYVDSQIISAKSYADDLMGTHLASENPHDQYPLISNALKEMADAGLVDEVLKNLGLSDVMKTGDFGLGVKNETKPGGMAALGVTQFDYFEPADNIGPLPGSWCGGLSYAMGDDIGFQLAGSGQLQPNENPRLFFRSKFADKTFTQWGEIYHTLNKPTASDLGITLGTAASRDVGTGANQIPDMSSFTSGGNADARWRKLPDGTIEQFGIVNGMTTNAVTVAYPIAFPSELTSFEVAATGDLLASSYNTINIAATPAQGNNLTHFSATGYNTFTDGRTALNNVMFYWRAIGR</sequence>
<name>A0AAD1TZW9_CITFR</name>
<dbReference type="InterPro" id="IPR022225">
    <property type="entry name" value="Phage_tail_fibre_N"/>
</dbReference>
<dbReference type="Pfam" id="PF12571">
    <property type="entry name" value="Phage_tail_fib"/>
    <property type="match status" value="1"/>
</dbReference>
<proteinExistence type="predicted"/>
<evidence type="ECO:0000259" key="2">
    <source>
        <dbReference type="Pfam" id="PF21882"/>
    </source>
</evidence>
<feature type="domain" description="Phage tail fibre protein N-terminal" evidence="1">
    <location>
        <begin position="2"/>
        <end position="149"/>
    </location>
</feature>
<dbReference type="AlphaFoldDB" id="A0AAD1TZW9"/>
<dbReference type="EMBL" id="OW995941">
    <property type="protein sequence ID" value="CAH6618859.1"/>
    <property type="molecule type" value="Genomic_DNA"/>
</dbReference>
<dbReference type="InterPro" id="IPR054075">
    <property type="entry name" value="Gp53-like_C"/>
</dbReference>
<feature type="non-terminal residue" evidence="3">
    <location>
        <position position="1"/>
    </location>
</feature>
<accession>A0AAD1TZW9</accession>
<dbReference type="Gene3D" id="2.60.40.3940">
    <property type="match status" value="1"/>
</dbReference>
<evidence type="ECO:0000313" key="4">
    <source>
        <dbReference type="Proteomes" id="UP000789647"/>
    </source>
</evidence>
<organism evidence="3 4">
    <name type="scientific">Citrobacter freundii</name>
    <dbReference type="NCBI Taxonomy" id="546"/>
    <lineage>
        <taxon>Bacteria</taxon>
        <taxon>Pseudomonadati</taxon>
        <taxon>Pseudomonadota</taxon>
        <taxon>Gammaproteobacteria</taxon>
        <taxon>Enterobacterales</taxon>
        <taxon>Enterobacteriaceae</taxon>
        <taxon>Citrobacter</taxon>
        <taxon>Citrobacter freundii complex</taxon>
    </lineage>
</organism>
<dbReference type="Pfam" id="PF21882">
    <property type="entry name" value="Gp53-like_C"/>
    <property type="match status" value="1"/>
</dbReference>
<dbReference type="PANTHER" id="PTHR35191">
    <property type="entry name" value="PROPHAGE SIDE TAIL FIBER PROTEIN HOMOLOG STFQ-RELATED"/>
    <property type="match status" value="1"/>
</dbReference>
<dbReference type="Proteomes" id="UP000789647">
    <property type="component" value="Chromosome"/>
</dbReference>
<dbReference type="InterPro" id="IPR051934">
    <property type="entry name" value="Phage_Tail_Fiber_Structural"/>
</dbReference>
<evidence type="ECO:0008006" key="5">
    <source>
        <dbReference type="Google" id="ProtNLM"/>
    </source>
</evidence>
<evidence type="ECO:0000259" key="1">
    <source>
        <dbReference type="Pfam" id="PF12571"/>
    </source>
</evidence>
<protein>
    <recommendedName>
        <fullName evidence="5">Phage tail protein</fullName>
    </recommendedName>
</protein>
<evidence type="ECO:0000313" key="3">
    <source>
        <dbReference type="EMBL" id="CAH6618859.1"/>
    </source>
</evidence>